<evidence type="ECO:0000256" key="1">
    <source>
        <dbReference type="SAM" id="MobiDB-lite"/>
    </source>
</evidence>
<reference evidence="3" key="1">
    <citation type="journal article" date="2012" name="Nat. Genet.">
        <title>Lifestyle transitions in plant pathogenic Colletotrichum fungi deciphered by genome and transcriptome analyses.</title>
        <authorList>
            <person name="O'Connell R.J."/>
            <person name="Thon M.R."/>
            <person name="Hacquard S."/>
            <person name="Amyotte S.G."/>
            <person name="Kleemann J."/>
            <person name="Torres M.F."/>
            <person name="Damm U."/>
            <person name="Buiate E.A."/>
            <person name="Epstein L."/>
            <person name="Alkan N."/>
            <person name="Altmueller J."/>
            <person name="Alvarado-Balderrama L."/>
            <person name="Bauser C.A."/>
            <person name="Becker C."/>
            <person name="Birren B.W."/>
            <person name="Chen Z."/>
            <person name="Choi J."/>
            <person name="Crouch J.A."/>
            <person name="Duvick J.P."/>
            <person name="Farman M.A."/>
            <person name="Gan P."/>
            <person name="Heiman D."/>
            <person name="Henrissat B."/>
            <person name="Howard R.J."/>
            <person name="Kabbage M."/>
            <person name="Koch C."/>
            <person name="Kracher B."/>
            <person name="Kubo Y."/>
            <person name="Law A.D."/>
            <person name="Lebrun M.-H."/>
            <person name="Lee Y.-H."/>
            <person name="Miyara I."/>
            <person name="Moore N."/>
            <person name="Neumann U."/>
            <person name="Nordstroem K."/>
            <person name="Panaccione D.G."/>
            <person name="Panstruga R."/>
            <person name="Place M."/>
            <person name="Proctor R.H."/>
            <person name="Prusky D."/>
            <person name="Rech G."/>
            <person name="Reinhardt R."/>
            <person name="Rollins J.A."/>
            <person name="Rounsley S."/>
            <person name="Schardl C.L."/>
            <person name="Schwartz D.C."/>
            <person name="Shenoy N."/>
            <person name="Shirasu K."/>
            <person name="Sikhakolli U.R."/>
            <person name="Stueber K."/>
            <person name="Sukno S.A."/>
            <person name="Sweigard J.A."/>
            <person name="Takano Y."/>
            <person name="Takahara H."/>
            <person name="Trail F."/>
            <person name="van der Does H.C."/>
            <person name="Voll L.M."/>
            <person name="Will I."/>
            <person name="Young S."/>
            <person name="Zeng Q."/>
            <person name="Zhang J."/>
            <person name="Zhou S."/>
            <person name="Dickman M.B."/>
            <person name="Schulze-Lefert P."/>
            <person name="Ver Loren van Themaat E."/>
            <person name="Ma L.-J."/>
            <person name="Vaillancourt L.J."/>
        </authorList>
    </citation>
    <scope>NUCLEOTIDE SEQUENCE [LARGE SCALE GENOMIC DNA]</scope>
    <source>
        <strain evidence="3">IMI 349063</strain>
    </source>
</reference>
<dbReference type="Proteomes" id="UP000007174">
    <property type="component" value="Unassembled WGS sequence"/>
</dbReference>
<proteinExistence type="predicted"/>
<sequence length="94" mass="10214">NIFPAGQAHCKGAATLNLTSVQSTSIWPTHGRILFAFQTCRQSGLTRTGLDRGHRSNRRKLPINLQSPQPGSSPQVADKSKSLLEMVLFSPDGQ</sequence>
<accession>H1VZG3</accession>
<organism evidence="2 3">
    <name type="scientific">Colletotrichum higginsianum (strain IMI 349063)</name>
    <name type="common">Crucifer anthracnose fungus</name>
    <dbReference type="NCBI Taxonomy" id="759273"/>
    <lineage>
        <taxon>Eukaryota</taxon>
        <taxon>Fungi</taxon>
        <taxon>Dikarya</taxon>
        <taxon>Ascomycota</taxon>
        <taxon>Pezizomycotina</taxon>
        <taxon>Sordariomycetes</taxon>
        <taxon>Hypocreomycetidae</taxon>
        <taxon>Glomerellales</taxon>
        <taxon>Glomerellaceae</taxon>
        <taxon>Colletotrichum</taxon>
        <taxon>Colletotrichum destructivum species complex</taxon>
    </lineage>
</organism>
<evidence type="ECO:0000313" key="2">
    <source>
        <dbReference type="EMBL" id="CCF45625.1"/>
    </source>
</evidence>
<dbReference type="EMBL" id="CACQ02007912">
    <property type="protein sequence ID" value="CCF45625.1"/>
    <property type="molecule type" value="Genomic_DNA"/>
</dbReference>
<dbReference type="HOGENOM" id="CLU_2391865_0_0_1"/>
<protein>
    <submittedName>
        <fullName evidence="2">Uncharacterized protein</fullName>
    </submittedName>
</protein>
<evidence type="ECO:0000313" key="3">
    <source>
        <dbReference type="Proteomes" id="UP000007174"/>
    </source>
</evidence>
<feature type="non-terminal residue" evidence="2">
    <location>
        <position position="1"/>
    </location>
</feature>
<dbReference type="AlphaFoldDB" id="H1VZG3"/>
<feature type="compositionally biased region" description="Polar residues" evidence="1">
    <location>
        <begin position="64"/>
        <end position="75"/>
    </location>
</feature>
<gene>
    <name evidence="2" type="ORF">CH063_03654</name>
</gene>
<name>H1VZG3_COLHI</name>
<feature type="region of interest" description="Disordered" evidence="1">
    <location>
        <begin position="46"/>
        <end position="78"/>
    </location>
</feature>